<feature type="region of interest" description="Disordered" evidence="3">
    <location>
        <begin position="123"/>
        <end position="145"/>
    </location>
</feature>
<feature type="compositionally biased region" description="Low complexity" evidence="3">
    <location>
        <begin position="135"/>
        <end position="145"/>
    </location>
</feature>
<keyword evidence="1" id="KW-0131">Cell cycle</keyword>
<feature type="transmembrane region" description="Helical" evidence="4">
    <location>
        <begin position="6"/>
        <end position="25"/>
    </location>
</feature>
<reference evidence="7" key="2">
    <citation type="submission" date="2022-06" db="EMBL/GenBank/DDBJ databases">
        <title>Draft genome sequence of Burkholderia glumae strain GR20004 isolated from rice panicle showing bacterial panicle blight.</title>
        <authorList>
            <person name="Choi S.Y."/>
            <person name="Lee Y.H."/>
        </authorList>
    </citation>
    <scope>NUCLEOTIDE SEQUENCE</scope>
    <source>
        <strain evidence="7">GR20004</strain>
    </source>
</reference>
<dbReference type="SMART" id="SM00771">
    <property type="entry name" value="ZipA_C"/>
    <property type="match status" value="1"/>
</dbReference>
<comment type="function">
    <text evidence="1">Essential cell division protein that stabilizes the FtsZ protofilaments by cross-linking them and that serves as a cytoplasmic membrane anchor for the Z ring. Also required for the recruitment to the septal ring of downstream cell division proteins.</text>
</comment>
<dbReference type="InterPro" id="IPR007449">
    <property type="entry name" value="ZipA_FtsZ-bd_C"/>
</dbReference>
<evidence type="ECO:0000256" key="3">
    <source>
        <dbReference type="SAM" id="MobiDB-lite"/>
    </source>
</evidence>
<keyword evidence="2 4" id="KW-0472">Membrane</keyword>
<feature type="compositionally biased region" description="Low complexity" evidence="3">
    <location>
        <begin position="65"/>
        <end position="83"/>
    </location>
</feature>
<dbReference type="Gene3D" id="3.30.1400.10">
    <property type="entry name" value="ZipA, C-terminal FtsZ-binding domain"/>
    <property type="match status" value="1"/>
</dbReference>
<dbReference type="Proteomes" id="UP001056386">
    <property type="component" value="Chromosome 1"/>
</dbReference>
<keyword evidence="2" id="KW-1003">Cell membrane</keyword>
<keyword evidence="1 6" id="KW-0132">Cell division</keyword>
<feature type="region of interest" description="Disordered" evidence="3">
    <location>
        <begin position="65"/>
        <end position="107"/>
    </location>
</feature>
<sequence length="434" mass="46218">MDELTLGLVGTGVVVIGGIWIYNMWQAAKVRRRMPRPMPADAADTLARHERDDDAPFIEPVRQPARRAAAPLEPVAPPAAAGAGDRDRRVEPTFGGAPAQPAPIDTPADLQADETLTAGATDPAERDAEAGEGAGPAEASAGAGEAVAEPVLPAATTISAAPPAIVDRRIDCIVPIRLGAPLAGERIVPAAQRLRRAGSKPVHIEGKPEGGSGWELLQNGVRYEELRAAAQLANRSGPLNELEYSEFVSGVNQFADAIDGAPEFPDMLETVSMARELDGFAAQCDAQLSINVMSDGAPWSANYVQAVASQDGLLLSRDGTRFVKLDAKQNPVFMLQFGDTNFLRDDLTYKGGNMITLVLDVPVADEDILPFKLMCDYAKSLSDRIGAQVVDDSRRPLPESTLVAIEQQLMKLYAKLEEAGIPAGSPVTRRLFSQ</sequence>
<dbReference type="SUPFAM" id="SSF64383">
    <property type="entry name" value="Cell-division protein ZipA, C-terminal domain"/>
    <property type="match status" value="1"/>
</dbReference>
<dbReference type="EMBL" id="CP099587">
    <property type="protein sequence ID" value="USS44911.1"/>
    <property type="molecule type" value="Genomic_DNA"/>
</dbReference>
<organism evidence="6 8">
    <name type="scientific">Burkholderia glumae</name>
    <name type="common">Pseudomonas glumae</name>
    <dbReference type="NCBI Taxonomy" id="337"/>
    <lineage>
        <taxon>Bacteria</taxon>
        <taxon>Pseudomonadati</taxon>
        <taxon>Pseudomonadota</taxon>
        <taxon>Betaproteobacteria</taxon>
        <taxon>Burkholderiales</taxon>
        <taxon>Burkholderiaceae</taxon>
        <taxon>Burkholderia</taxon>
    </lineage>
</organism>
<keyword evidence="2 4" id="KW-0812">Transmembrane</keyword>
<evidence type="ECO:0000256" key="4">
    <source>
        <dbReference type="SAM" id="Phobius"/>
    </source>
</evidence>
<dbReference type="Pfam" id="PF04354">
    <property type="entry name" value="ZipA_C"/>
    <property type="match status" value="1"/>
</dbReference>
<feature type="domain" description="ZipA C-terminal FtsZ-binding" evidence="5">
    <location>
        <begin position="284"/>
        <end position="409"/>
    </location>
</feature>
<keyword evidence="9" id="KW-1185">Reference proteome</keyword>
<evidence type="ECO:0000313" key="9">
    <source>
        <dbReference type="Proteomes" id="UP001056386"/>
    </source>
</evidence>
<keyword evidence="2" id="KW-0997">Cell inner membrane</keyword>
<dbReference type="InterPro" id="IPR036765">
    <property type="entry name" value="ZipA_FtsZ-bd_C_sf"/>
</dbReference>
<protein>
    <recommendedName>
        <fullName evidence="1">Cell division protein ZipA</fullName>
    </recommendedName>
</protein>
<gene>
    <name evidence="6" type="ORF">I6H06_16550</name>
    <name evidence="7" type="ORF">NFI99_25200</name>
</gene>
<dbReference type="RefSeq" id="WP_015875317.1">
    <property type="nucleotide sequence ID" value="NZ_CP021074.1"/>
</dbReference>
<dbReference type="AlphaFoldDB" id="A0AAP9Y4B1"/>
<dbReference type="EMBL" id="CP065601">
    <property type="protein sequence ID" value="QPQ93815.1"/>
    <property type="molecule type" value="Genomic_DNA"/>
</dbReference>
<evidence type="ECO:0000313" key="8">
    <source>
        <dbReference type="Proteomes" id="UP000594892"/>
    </source>
</evidence>
<proteinExistence type="inferred from homology"/>
<name>A0AAP9Y4B1_BURGL</name>
<comment type="similarity">
    <text evidence="1">Belongs to the ZipA family.</text>
</comment>
<dbReference type="GeneID" id="45697678"/>
<dbReference type="GO" id="GO:0090529">
    <property type="term" value="P:cell septum assembly"/>
    <property type="evidence" value="ECO:0007669"/>
    <property type="project" value="InterPro"/>
</dbReference>
<evidence type="ECO:0000256" key="2">
    <source>
        <dbReference type="RuleBase" id="RU003613"/>
    </source>
</evidence>
<evidence type="ECO:0000313" key="6">
    <source>
        <dbReference type="EMBL" id="QPQ93815.1"/>
    </source>
</evidence>
<evidence type="ECO:0000256" key="1">
    <source>
        <dbReference type="RuleBase" id="RU003612"/>
    </source>
</evidence>
<reference evidence="6 8" key="1">
    <citation type="submission" date="2020-12" db="EMBL/GenBank/DDBJ databases">
        <title>FDA dAtabase for Regulatory Grade micrObial Sequences (FDA-ARGOS): Supporting development and validation of Infectious Disease Dx tests.</title>
        <authorList>
            <person name="Minogue T."/>
            <person name="Wolcott M."/>
            <person name="Wasieloski L."/>
            <person name="Aguilar W."/>
            <person name="Moore D."/>
            <person name="Jaissle J."/>
            <person name="Tallon L."/>
            <person name="Sadzewicz L."/>
            <person name="Zhao X."/>
            <person name="Boylan J."/>
            <person name="Ott S."/>
            <person name="Bowen H."/>
            <person name="Vavikolanu K."/>
            <person name="Mehta A."/>
            <person name="Aluvathingal J."/>
            <person name="Nadendla S."/>
            <person name="Yan Y."/>
            <person name="Sichtig H."/>
        </authorList>
    </citation>
    <scope>NUCLEOTIDE SEQUENCE [LARGE SCALE GENOMIC DNA]</scope>
    <source>
        <strain evidence="6 8">FDAARGOS_949</strain>
    </source>
</reference>
<accession>A0AAP9Y4B1</accession>
<evidence type="ECO:0000313" key="7">
    <source>
        <dbReference type="EMBL" id="USS44911.1"/>
    </source>
</evidence>
<dbReference type="Proteomes" id="UP000594892">
    <property type="component" value="Chromosome 2"/>
</dbReference>
<keyword evidence="4" id="KW-1133">Transmembrane helix</keyword>
<comment type="subcellular location">
    <subcellularLocation>
        <location evidence="2">Cell inner membrane</location>
        <topology evidence="2">Single-pass type I membrane protein</topology>
    </subcellularLocation>
</comment>
<dbReference type="GO" id="GO:0005886">
    <property type="term" value="C:plasma membrane"/>
    <property type="evidence" value="ECO:0007669"/>
    <property type="project" value="UniProtKB-SubCell"/>
</dbReference>
<evidence type="ECO:0000259" key="5">
    <source>
        <dbReference type="SMART" id="SM00771"/>
    </source>
</evidence>